<sequence length="44" mass="4707">MARTKNIYLTNAAEADLRTLATRWGLSASATIARALAQADEKGD</sequence>
<dbReference type="AlphaFoldDB" id="A0A0F8XPW5"/>
<accession>A0A0F8XPW5</accession>
<name>A0A0F8XPW5_9ZZZZ</name>
<dbReference type="EMBL" id="LAZR01057928">
    <property type="protein sequence ID" value="KKK71008.1"/>
    <property type="molecule type" value="Genomic_DNA"/>
</dbReference>
<reference evidence="1" key="1">
    <citation type="journal article" date="2015" name="Nature">
        <title>Complex archaea that bridge the gap between prokaryotes and eukaryotes.</title>
        <authorList>
            <person name="Spang A."/>
            <person name="Saw J.H."/>
            <person name="Jorgensen S.L."/>
            <person name="Zaremba-Niedzwiedzka K."/>
            <person name="Martijn J."/>
            <person name="Lind A.E."/>
            <person name="van Eijk R."/>
            <person name="Schleper C."/>
            <person name="Guy L."/>
            <person name="Ettema T.J."/>
        </authorList>
    </citation>
    <scope>NUCLEOTIDE SEQUENCE</scope>
</reference>
<evidence type="ECO:0000313" key="1">
    <source>
        <dbReference type="EMBL" id="KKK71008.1"/>
    </source>
</evidence>
<organism evidence="1">
    <name type="scientific">marine sediment metagenome</name>
    <dbReference type="NCBI Taxonomy" id="412755"/>
    <lineage>
        <taxon>unclassified sequences</taxon>
        <taxon>metagenomes</taxon>
        <taxon>ecological metagenomes</taxon>
    </lineage>
</organism>
<evidence type="ECO:0008006" key="2">
    <source>
        <dbReference type="Google" id="ProtNLM"/>
    </source>
</evidence>
<gene>
    <name evidence="1" type="ORF">LCGC14_2918240</name>
</gene>
<comment type="caution">
    <text evidence="1">The sequence shown here is derived from an EMBL/GenBank/DDBJ whole genome shotgun (WGS) entry which is preliminary data.</text>
</comment>
<protein>
    <recommendedName>
        <fullName evidence="2">Ribbon-helix-helix protein CopG domain-containing protein</fullName>
    </recommendedName>
</protein>
<proteinExistence type="predicted"/>